<dbReference type="SMART" id="SM00062">
    <property type="entry name" value="PBPb"/>
    <property type="match status" value="1"/>
</dbReference>
<keyword evidence="1" id="KW-0732">Signal</keyword>
<keyword evidence="2" id="KW-0812">Transmembrane</keyword>
<dbReference type="KEGG" id="dvl:Dvul_2571"/>
<dbReference type="RefSeq" id="WP_011792935.1">
    <property type="nucleotide sequence ID" value="NC_008751.1"/>
</dbReference>
<dbReference type="Gene3D" id="3.40.190.10">
    <property type="entry name" value="Periplasmic binding protein-like II"/>
    <property type="match status" value="2"/>
</dbReference>
<evidence type="ECO:0000313" key="5">
    <source>
        <dbReference type="Proteomes" id="UP000009173"/>
    </source>
</evidence>
<proteinExistence type="predicted"/>
<dbReference type="EMBL" id="CP000527">
    <property type="protein sequence ID" value="ABM29587.1"/>
    <property type="molecule type" value="Genomic_DNA"/>
</dbReference>
<dbReference type="PANTHER" id="PTHR35936:SF25">
    <property type="entry name" value="ABC TRANSPORTER SUBSTRATE-BINDING PROTEIN"/>
    <property type="match status" value="1"/>
</dbReference>
<evidence type="ECO:0000256" key="2">
    <source>
        <dbReference type="SAM" id="Phobius"/>
    </source>
</evidence>
<keyword evidence="2" id="KW-0472">Membrane</keyword>
<gene>
    <name evidence="4" type="ordered locus">Dvul_2571</name>
</gene>
<dbReference type="AlphaFoldDB" id="A0A0H3AB91"/>
<feature type="transmembrane region" description="Helical" evidence="2">
    <location>
        <begin position="12"/>
        <end position="31"/>
    </location>
</feature>
<dbReference type="Pfam" id="PF00497">
    <property type="entry name" value="SBP_bac_3"/>
    <property type="match status" value="1"/>
</dbReference>
<evidence type="ECO:0000259" key="3">
    <source>
        <dbReference type="SMART" id="SM00062"/>
    </source>
</evidence>
<reference evidence="5" key="1">
    <citation type="journal article" date="2009" name="Environ. Microbiol.">
        <title>Contribution of mobile genetic elements to Desulfovibrio vulgaris genome plasticity.</title>
        <authorList>
            <person name="Walker C.B."/>
            <person name="Stolyar S."/>
            <person name="Chivian D."/>
            <person name="Pinel N."/>
            <person name="Gabster J.A."/>
            <person name="Dehal P.S."/>
            <person name="He Z."/>
            <person name="Yang Z.K."/>
            <person name="Yen H.C."/>
            <person name="Zhou J."/>
            <person name="Wall J.D."/>
            <person name="Hazen T.C."/>
            <person name="Arkin A.P."/>
            <person name="Stahl D.A."/>
        </authorList>
    </citation>
    <scope>NUCLEOTIDE SEQUENCE [LARGE SCALE GENOMIC DNA]</scope>
    <source>
        <strain evidence="5">DP4</strain>
    </source>
</reference>
<dbReference type="Proteomes" id="UP000009173">
    <property type="component" value="Chromosome"/>
</dbReference>
<protein>
    <submittedName>
        <fullName evidence="4">Amino acid ABC transporter substrate-binding protein, PAAT family</fullName>
    </submittedName>
</protein>
<organism evidence="4 5">
    <name type="scientific">Nitratidesulfovibrio vulgaris (strain DP4)</name>
    <name type="common">Desulfovibrio vulgaris</name>
    <dbReference type="NCBI Taxonomy" id="391774"/>
    <lineage>
        <taxon>Bacteria</taxon>
        <taxon>Pseudomonadati</taxon>
        <taxon>Thermodesulfobacteriota</taxon>
        <taxon>Desulfovibrionia</taxon>
        <taxon>Desulfovibrionales</taxon>
        <taxon>Desulfovibrionaceae</taxon>
        <taxon>Nitratidesulfovibrio</taxon>
    </lineage>
</organism>
<evidence type="ECO:0000256" key="1">
    <source>
        <dbReference type="ARBA" id="ARBA00022729"/>
    </source>
</evidence>
<dbReference type="HOGENOM" id="CLU_064076_3_1_7"/>
<evidence type="ECO:0000313" key="4">
    <source>
        <dbReference type="EMBL" id="ABM29587.1"/>
    </source>
</evidence>
<dbReference type="InterPro" id="IPR001638">
    <property type="entry name" value="Solute-binding_3/MltF_N"/>
</dbReference>
<name>A0A0H3AB91_NITV4</name>
<feature type="domain" description="Solute-binding protein family 3/N-terminal" evidence="3">
    <location>
        <begin position="42"/>
        <end position="265"/>
    </location>
</feature>
<dbReference type="SUPFAM" id="SSF53850">
    <property type="entry name" value="Periplasmic binding protein-like II"/>
    <property type="match status" value="1"/>
</dbReference>
<accession>A0A0H3AB91</accession>
<keyword evidence="2" id="KW-1133">Transmembrane helix</keyword>
<sequence length="269" mass="30069">MSPAAHGTKLTSTIFFICTITLLSLLISSVGKTESYHPPQGTLVVTGDPWPPFADPNDPNLGIAPCILSKTLTNPESKVKMLFQPWARAEIAVDEGRADVLINCAKTDRREETYYFSNPYIKIKLVLIKRSDDPFVYTGLNSLSGKRIGTVYGYAYPDYFINNEKIYKDPVKTISDNFKKLHANRIDLIIDDELVATKQLLNMPTPYSNNFEIIPTEIAPIDLHIATSRKNPSGSKVIDLFNANLKKIMDNGVYQDIMSAYQANKSSIK</sequence>
<dbReference type="PANTHER" id="PTHR35936">
    <property type="entry name" value="MEMBRANE-BOUND LYTIC MUREIN TRANSGLYCOSYLASE F"/>
    <property type="match status" value="1"/>
</dbReference>